<dbReference type="Proteomes" id="UP000183471">
    <property type="component" value="Unassembled WGS sequence"/>
</dbReference>
<dbReference type="InterPro" id="IPR052345">
    <property type="entry name" value="Rad_response_metalloprotease"/>
</dbReference>
<dbReference type="EMBL" id="FNKY01000001">
    <property type="protein sequence ID" value="SDQ66934.1"/>
    <property type="molecule type" value="Genomic_DNA"/>
</dbReference>
<proteinExistence type="predicted"/>
<sequence>MSEPTTPPAWGNELAKLWLKAGQDFPIGVKEIALEVTKVRYPNDPVGAIKAHGIAGIDGMLSKRKSKGDWCISYDETVTIPGRINFTLGHELGHYLLHRRFREEGFRCGQADMLDYESPESRKFEAEANKFASYLLMPADDFRAQVGGQPVTLDLLGHCANRYGTSFTAAALKWLELTDQAALLAVARDDFICWSYPSRRARNLRAYLRPGTPVPQSSLDRLNSIVGINRKNQGFRVRTGVWHPELEAEEFAILSDHFEMTIFLVQFPLAGMAEHEEEKEQDAFTFLSDRAQGFNWTR</sequence>
<feature type="domain" description="IrrE N-terminal-like" evidence="1">
    <location>
        <begin position="81"/>
        <end position="173"/>
    </location>
</feature>
<dbReference type="Pfam" id="PF06114">
    <property type="entry name" value="Peptidase_M78"/>
    <property type="match status" value="1"/>
</dbReference>
<gene>
    <name evidence="2" type="ORF">SAMN05216402_1778</name>
</gene>
<comment type="caution">
    <text evidence="2">The sequence shown here is derived from an EMBL/GenBank/DDBJ whole genome shotgun (WGS) entry which is preliminary data.</text>
</comment>
<name>A0ABY0TDJ8_9PROT</name>
<dbReference type="Gene3D" id="1.10.10.2910">
    <property type="match status" value="1"/>
</dbReference>
<dbReference type="RefSeq" id="WP_074631983.1">
    <property type="nucleotide sequence ID" value="NZ_FNKY01000001.1"/>
</dbReference>
<accession>A0ABY0TDJ8</accession>
<dbReference type="PANTHER" id="PTHR43236:SF2">
    <property type="entry name" value="BLL0069 PROTEIN"/>
    <property type="match status" value="1"/>
</dbReference>
<reference evidence="2 3" key="1">
    <citation type="submission" date="2016-10" db="EMBL/GenBank/DDBJ databases">
        <authorList>
            <person name="Varghese N."/>
            <person name="Submissions S."/>
        </authorList>
    </citation>
    <scope>NUCLEOTIDE SEQUENCE [LARGE SCALE GENOMIC DNA]</scope>
    <source>
        <strain evidence="2 3">Nl1</strain>
    </source>
</reference>
<evidence type="ECO:0000313" key="3">
    <source>
        <dbReference type="Proteomes" id="UP000183471"/>
    </source>
</evidence>
<dbReference type="InterPro" id="IPR010359">
    <property type="entry name" value="IrrE_HExxH"/>
</dbReference>
<protein>
    <recommendedName>
        <fullName evidence="1">IrrE N-terminal-like domain-containing protein</fullName>
    </recommendedName>
</protein>
<keyword evidence="3" id="KW-1185">Reference proteome</keyword>
<organism evidence="2 3">
    <name type="scientific">Nitrosospira multiformis</name>
    <dbReference type="NCBI Taxonomy" id="1231"/>
    <lineage>
        <taxon>Bacteria</taxon>
        <taxon>Pseudomonadati</taxon>
        <taxon>Pseudomonadota</taxon>
        <taxon>Betaproteobacteria</taxon>
        <taxon>Nitrosomonadales</taxon>
        <taxon>Nitrosomonadaceae</taxon>
        <taxon>Nitrosospira</taxon>
    </lineage>
</organism>
<evidence type="ECO:0000259" key="1">
    <source>
        <dbReference type="Pfam" id="PF06114"/>
    </source>
</evidence>
<dbReference type="PANTHER" id="PTHR43236">
    <property type="entry name" value="ANTITOXIN HIGA1"/>
    <property type="match status" value="1"/>
</dbReference>
<evidence type="ECO:0000313" key="2">
    <source>
        <dbReference type="EMBL" id="SDQ66934.1"/>
    </source>
</evidence>